<comment type="caution">
    <text evidence="13">The sequence shown here is derived from an EMBL/GenBank/DDBJ whole genome shotgun (WGS) entry which is preliminary data.</text>
</comment>
<comment type="subcellular location">
    <subcellularLocation>
        <location evidence="1">Nucleus</location>
    </subcellularLocation>
</comment>
<dbReference type="GO" id="GO:0006273">
    <property type="term" value="P:lagging strand elongation"/>
    <property type="evidence" value="ECO:0007669"/>
    <property type="project" value="UniProtKB-ARBA"/>
</dbReference>
<accession>A0A8H8QZV8</accession>
<dbReference type="Pfam" id="PF04042">
    <property type="entry name" value="DNA_pol_E_B"/>
    <property type="match status" value="1"/>
</dbReference>
<dbReference type="PANTHER" id="PTHR10416:SF0">
    <property type="entry name" value="DNA POLYMERASE DELTA SUBUNIT 2"/>
    <property type="match status" value="1"/>
</dbReference>
<dbReference type="InterPro" id="IPR007185">
    <property type="entry name" value="DNA_pol_a/d/e_bsu"/>
</dbReference>
<evidence type="ECO:0000256" key="10">
    <source>
        <dbReference type="SAM" id="MobiDB-lite"/>
    </source>
</evidence>
<dbReference type="CDD" id="cd07387">
    <property type="entry name" value="MPP_PolD2_C"/>
    <property type="match status" value="1"/>
</dbReference>
<dbReference type="EC" id="2.7.7.7" evidence="3"/>
<evidence type="ECO:0000256" key="9">
    <source>
        <dbReference type="ARBA" id="ARBA00049244"/>
    </source>
</evidence>
<reference evidence="13 14" key="1">
    <citation type="submission" date="2018-05" db="EMBL/GenBank/DDBJ databases">
        <title>Genome sequencing and assembly of the regulated plant pathogen Lachnellula willkommii and related sister species for the development of diagnostic species identification markers.</title>
        <authorList>
            <person name="Giroux E."/>
            <person name="Bilodeau G."/>
        </authorList>
    </citation>
    <scope>NUCLEOTIDE SEQUENCE [LARGE SCALE GENOMIC DNA]</scope>
    <source>
        <strain evidence="13 14">CBS 185.66</strain>
    </source>
</reference>
<evidence type="ECO:0000313" key="14">
    <source>
        <dbReference type="Proteomes" id="UP000431533"/>
    </source>
</evidence>
<dbReference type="EMBL" id="QGMH01000093">
    <property type="protein sequence ID" value="TVY25516.1"/>
    <property type="molecule type" value="Genomic_DNA"/>
</dbReference>
<dbReference type="InterPro" id="IPR040663">
    <property type="entry name" value="DNA_pol_D_N"/>
</dbReference>
<dbReference type="GO" id="GO:0006281">
    <property type="term" value="P:DNA repair"/>
    <property type="evidence" value="ECO:0007669"/>
    <property type="project" value="UniProtKB-ARBA"/>
</dbReference>
<dbReference type="GO" id="GO:0003677">
    <property type="term" value="F:DNA binding"/>
    <property type="evidence" value="ECO:0007669"/>
    <property type="project" value="InterPro"/>
</dbReference>
<feature type="region of interest" description="Disordered" evidence="10">
    <location>
        <begin position="189"/>
        <end position="224"/>
    </location>
</feature>
<evidence type="ECO:0000256" key="4">
    <source>
        <dbReference type="ARBA" id="ARBA00022679"/>
    </source>
</evidence>
<keyword evidence="8" id="KW-0539">Nucleus</keyword>
<dbReference type="PANTHER" id="PTHR10416">
    <property type="entry name" value="DNA POLYMERASE DELTA SUBUNIT 2"/>
    <property type="match status" value="1"/>
</dbReference>
<dbReference type="FunFam" id="2.40.50.430:FF:000002">
    <property type="entry name" value="DNA polymerase delta subunit"/>
    <property type="match status" value="1"/>
</dbReference>
<organism evidence="13 14">
    <name type="scientific">Lachnellula hyalina</name>
    <dbReference type="NCBI Taxonomy" id="1316788"/>
    <lineage>
        <taxon>Eukaryota</taxon>
        <taxon>Fungi</taxon>
        <taxon>Dikarya</taxon>
        <taxon>Ascomycota</taxon>
        <taxon>Pezizomycotina</taxon>
        <taxon>Leotiomycetes</taxon>
        <taxon>Helotiales</taxon>
        <taxon>Lachnaceae</taxon>
        <taxon>Lachnellula</taxon>
    </lineage>
</organism>
<dbReference type="OrthoDB" id="3763at2759"/>
<dbReference type="FunFam" id="3.60.21.50:FF:000006">
    <property type="entry name" value="DNA polymerase delta subunit 2, putative"/>
    <property type="match status" value="1"/>
</dbReference>
<dbReference type="Gene3D" id="2.40.50.430">
    <property type="match status" value="1"/>
</dbReference>
<keyword evidence="14" id="KW-1185">Reference proteome</keyword>
<dbReference type="InterPro" id="IPR024826">
    <property type="entry name" value="DNA_pol_delta/II_ssu"/>
</dbReference>
<evidence type="ECO:0000256" key="5">
    <source>
        <dbReference type="ARBA" id="ARBA00022695"/>
    </source>
</evidence>
<dbReference type="Gene3D" id="3.60.21.50">
    <property type="match status" value="1"/>
</dbReference>
<dbReference type="Pfam" id="PF18018">
    <property type="entry name" value="DNA_pol_D_N"/>
    <property type="match status" value="1"/>
</dbReference>
<dbReference type="Proteomes" id="UP000431533">
    <property type="component" value="Unassembled WGS sequence"/>
</dbReference>
<keyword evidence="4" id="KW-0808">Transferase</keyword>
<evidence type="ECO:0000256" key="3">
    <source>
        <dbReference type="ARBA" id="ARBA00012417"/>
    </source>
</evidence>
<dbReference type="AlphaFoldDB" id="A0A8H8QZV8"/>
<evidence type="ECO:0000256" key="6">
    <source>
        <dbReference type="ARBA" id="ARBA00022705"/>
    </source>
</evidence>
<dbReference type="GO" id="GO:0043625">
    <property type="term" value="C:delta DNA polymerase complex"/>
    <property type="evidence" value="ECO:0007669"/>
    <property type="project" value="TreeGrafter"/>
</dbReference>
<proteinExistence type="inferred from homology"/>
<comment type="similarity">
    <text evidence="2">Belongs to the DNA polymerase delta/II small subunit family.</text>
</comment>
<evidence type="ECO:0000313" key="13">
    <source>
        <dbReference type="EMBL" id="TVY25516.1"/>
    </source>
</evidence>
<evidence type="ECO:0000256" key="7">
    <source>
        <dbReference type="ARBA" id="ARBA00022932"/>
    </source>
</evidence>
<comment type="catalytic activity">
    <reaction evidence="9">
        <text>DNA(n) + a 2'-deoxyribonucleoside 5'-triphosphate = DNA(n+1) + diphosphate</text>
        <dbReference type="Rhea" id="RHEA:22508"/>
        <dbReference type="Rhea" id="RHEA-COMP:17339"/>
        <dbReference type="Rhea" id="RHEA-COMP:17340"/>
        <dbReference type="ChEBI" id="CHEBI:33019"/>
        <dbReference type="ChEBI" id="CHEBI:61560"/>
        <dbReference type="ChEBI" id="CHEBI:173112"/>
        <dbReference type="EC" id="2.7.7.7"/>
    </reaction>
</comment>
<dbReference type="InterPro" id="IPR041863">
    <property type="entry name" value="PolD2_C"/>
</dbReference>
<dbReference type="GeneID" id="41985331"/>
<evidence type="ECO:0000259" key="12">
    <source>
        <dbReference type="Pfam" id="PF18018"/>
    </source>
</evidence>
<gene>
    <name evidence="13" type="primary">cdc1</name>
    <name evidence="13" type="ORF">LHYA1_G005133</name>
</gene>
<feature type="domain" description="DNA polymerase alpha/delta/epsilon subunit B" evidence="11">
    <location>
        <begin position="228"/>
        <end position="464"/>
    </location>
</feature>
<sequence>MAVLEEEGNFLHAPSDQKYAALERASTSYKPHETYVLEKEKHYQQQFADIYFLRLTKLKPAVEKIASDAWEDFQIAGETVQRVDRVLDVRQGKLCWVIGTIYMEMPLKPNILDDISKDHWISAPPPRQKYISPSGDDLIMLEDESGRLRLIGSSMSNEMLVTGCIIAVMGTENANGDFEVVDIKVPDLPPQSERWHTSSPPSSKNTKDEEHEDEDMDKPEPVSNGKKIAIVSGLSFSGTDASHSLELNLLTEFLLGEALDPVTQETVSQISRLIIAGNSIALDADSVSHDTIGNTRKNAHKKYGYDSSAYNPAPTAHFDNFLATLLPSLPVTLIPGYTDPANVSLPQQPIHAAMFPQARAYGGTPPAAGEEKQAGWFDTVTNPWDGEIEGWKVLGTGGQNVDDVFKYVESEDRLGMMEAMCRWRCCAPTAPDTLWSYPFQDDDPFVLNTCPHLFFVGSQPQFDTAMIEGPEGQMVRLIAVPKFAETGEIVLVDSETLDTSLGMVAEVQFCSRLSNKHYYPQLPPTAGGMGVAEVGPLQKESQTGNVSVPSHIPICHLTL</sequence>
<protein>
    <recommendedName>
        <fullName evidence="3">DNA-directed DNA polymerase</fullName>
        <ecNumber evidence="3">2.7.7.7</ecNumber>
    </recommendedName>
</protein>
<name>A0A8H8QZV8_9HELO</name>
<evidence type="ECO:0000256" key="1">
    <source>
        <dbReference type="ARBA" id="ARBA00004123"/>
    </source>
</evidence>
<keyword evidence="6" id="KW-0235">DNA replication</keyword>
<dbReference type="GO" id="GO:0003887">
    <property type="term" value="F:DNA-directed DNA polymerase activity"/>
    <property type="evidence" value="ECO:0007669"/>
    <property type="project" value="UniProtKB-KW"/>
</dbReference>
<dbReference type="RefSeq" id="XP_031004304.1">
    <property type="nucleotide sequence ID" value="XM_031150083.1"/>
</dbReference>
<feature type="domain" description="DNA polymerase delta subunit OB-fold" evidence="12">
    <location>
        <begin position="46"/>
        <end position="183"/>
    </location>
</feature>
<evidence type="ECO:0000256" key="8">
    <source>
        <dbReference type="ARBA" id="ARBA00023242"/>
    </source>
</evidence>
<keyword evidence="7" id="KW-0239">DNA-directed DNA polymerase</keyword>
<evidence type="ECO:0000259" key="11">
    <source>
        <dbReference type="Pfam" id="PF04042"/>
    </source>
</evidence>
<evidence type="ECO:0000256" key="2">
    <source>
        <dbReference type="ARBA" id="ARBA00006035"/>
    </source>
</evidence>
<keyword evidence="5" id="KW-0548">Nucleotidyltransferase</keyword>